<protein>
    <recommendedName>
        <fullName evidence="3">HipA-like C-terminal domain-containing protein</fullName>
    </recommendedName>
</protein>
<evidence type="ECO:0000313" key="1">
    <source>
        <dbReference type="EMBL" id="KRG66983.1"/>
    </source>
</evidence>
<proteinExistence type="predicted"/>
<sequence length="298" mass="33355">MKFPVVEVLEESADLYEALGTKAKFWFDQDAFLFKEGRPGTGENWAEVVVANIAKELGIPHASYDLALCGERRGVRTLNFVPEGARLVHGNEIITGVSSGERMAVQDRRRLHTVRRIAAAFHRIRLGLPLGWVPPSPTMTPLGVMCSYLMLDALIGNQDRHEENWAMIAIPGSTMEMRLACTFDHASSLGRNETEFTCRKRLGSQNLNGDMMAYCSRARSQIYGQSGGRLTTVEAFSEMSKVCGPDALIWTERLHRVDRAFFEGVLAGVPDDWISEISREFAVEMLMINKVRTIESIQ</sequence>
<keyword evidence="2" id="KW-1185">Reference proteome</keyword>
<dbReference type="EMBL" id="LDJJ01000037">
    <property type="protein sequence ID" value="KRG66983.1"/>
    <property type="molecule type" value="Genomic_DNA"/>
</dbReference>
<comment type="caution">
    <text evidence="1">The sequence shown here is derived from an EMBL/GenBank/DDBJ whole genome shotgun (WGS) entry which is preliminary data.</text>
</comment>
<gene>
    <name evidence="1" type="ORF">ABB27_11945</name>
</gene>
<accession>A0A0R0CMJ9</accession>
<evidence type="ECO:0008006" key="3">
    <source>
        <dbReference type="Google" id="ProtNLM"/>
    </source>
</evidence>
<evidence type="ECO:0000313" key="2">
    <source>
        <dbReference type="Proteomes" id="UP000051863"/>
    </source>
</evidence>
<dbReference type="Gene3D" id="1.10.1070.20">
    <property type="match status" value="1"/>
</dbReference>
<dbReference type="PATRIC" id="fig|405446.3.peg.1893"/>
<reference evidence="1 2" key="1">
    <citation type="submission" date="2015-05" db="EMBL/GenBank/DDBJ databases">
        <title>Genome sequencing and analysis of members of genus Stenotrophomonas.</title>
        <authorList>
            <person name="Patil P.P."/>
            <person name="Midha S."/>
            <person name="Patil P.B."/>
        </authorList>
    </citation>
    <scope>NUCLEOTIDE SEQUENCE [LARGE SCALE GENOMIC DNA]</scope>
    <source>
        <strain evidence="1 2">DSM 18941</strain>
    </source>
</reference>
<dbReference type="OrthoDB" id="9812605at2"/>
<dbReference type="AlphaFoldDB" id="A0A0R0CMJ9"/>
<name>A0A0R0CMJ9_9GAMM</name>
<dbReference type="Proteomes" id="UP000051863">
    <property type="component" value="Unassembled WGS sequence"/>
</dbReference>
<organism evidence="1 2">
    <name type="scientific">Stenotrophomonas terrae</name>
    <dbReference type="NCBI Taxonomy" id="405446"/>
    <lineage>
        <taxon>Bacteria</taxon>
        <taxon>Pseudomonadati</taxon>
        <taxon>Pseudomonadota</taxon>
        <taxon>Gammaproteobacteria</taxon>
        <taxon>Lysobacterales</taxon>
        <taxon>Lysobacteraceae</taxon>
        <taxon>Stenotrophomonas</taxon>
    </lineage>
</organism>
<dbReference type="RefSeq" id="WP_152984554.1">
    <property type="nucleotide sequence ID" value="NZ_LDJJ01000037.1"/>
</dbReference>